<evidence type="ECO:0000259" key="10">
    <source>
        <dbReference type="PROSITE" id="PS50972"/>
    </source>
</evidence>
<dbReference type="Pfam" id="PF00809">
    <property type="entry name" value="Pterin_bind"/>
    <property type="match status" value="1"/>
</dbReference>
<dbReference type="PROSITE" id="PS50972">
    <property type="entry name" value="PTERIN_BINDING"/>
    <property type="match status" value="1"/>
</dbReference>
<keyword evidence="6 11" id="KW-0808">Transferase</keyword>
<comment type="pathway">
    <text evidence="3">Cofactor biosynthesis; tetrahydrofolate biosynthesis; 7,8-dihydrofolate from 2-amino-4-hydroxy-6-hydroxymethyl-7,8-dihydropteridine diphosphate and 4-aminobenzoate: step 1/2.</text>
</comment>
<dbReference type="PANTHER" id="PTHR20941:SF1">
    <property type="entry name" value="FOLIC ACID SYNTHESIS PROTEIN FOL1"/>
    <property type="match status" value="1"/>
</dbReference>
<dbReference type="GO" id="GO:0046656">
    <property type="term" value="P:folic acid biosynthetic process"/>
    <property type="evidence" value="ECO:0007669"/>
    <property type="project" value="UniProtKB-KW"/>
</dbReference>
<feature type="domain" description="Pterin-binding" evidence="10">
    <location>
        <begin position="1"/>
        <end position="243"/>
    </location>
</feature>
<dbReference type="NCBIfam" id="TIGR01496">
    <property type="entry name" value="DHPS"/>
    <property type="match status" value="1"/>
</dbReference>
<gene>
    <name evidence="11" type="primary">folP</name>
    <name evidence="11" type="ORF">JF922_15180</name>
</gene>
<evidence type="ECO:0000256" key="7">
    <source>
        <dbReference type="ARBA" id="ARBA00022723"/>
    </source>
</evidence>
<evidence type="ECO:0000313" key="11">
    <source>
        <dbReference type="EMBL" id="MBJ7599406.1"/>
    </source>
</evidence>
<keyword evidence="9" id="KW-0289">Folate biosynthesis</keyword>
<evidence type="ECO:0000313" key="12">
    <source>
        <dbReference type="Proteomes" id="UP000612893"/>
    </source>
</evidence>
<organism evidence="11 12">
    <name type="scientific">Candidatus Nephthysia bennettiae</name>
    <dbReference type="NCBI Taxonomy" id="3127016"/>
    <lineage>
        <taxon>Bacteria</taxon>
        <taxon>Bacillati</taxon>
        <taxon>Candidatus Dormiibacterota</taxon>
        <taxon>Candidatus Dormibacteria</taxon>
        <taxon>Candidatus Dormibacterales</taxon>
        <taxon>Candidatus Dormibacteraceae</taxon>
        <taxon>Candidatus Nephthysia</taxon>
    </lineage>
</organism>
<dbReference type="InterPro" id="IPR011005">
    <property type="entry name" value="Dihydropteroate_synth-like_sf"/>
</dbReference>
<protein>
    <recommendedName>
        <fullName evidence="5">dihydropteroate synthase</fullName>
        <ecNumber evidence="5">2.5.1.15</ecNumber>
    </recommendedName>
</protein>
<evidence type="ECO:0000256" key="8">
    <source>
        <dbReference type="ARBA" id="ARBA00022842"/>
    </source>
</evidence>
<dbReference type="Proteomes" id="UP000612893">
    <property type="component" value="Unassembled WGS sequence"/>
</dbReference>
<dbReference type="InterPro" id="IPR000489">
    <property type="entry name" value="Pterin-binding_dom"/>
</dbReference>
<dbReference type="PANTHER" id="PTHR20941">
    <property type="entry name" value="FOLATE SYNTHESIS PROTEINS"/>
    <property type="match status" value="1"/>
</dbReference>
<evidence type="ECO:0000256" key="4">
    <source>
        <dbReference type="ARBA" id="ARBA00009503"/>
    </source>
</evidence>
<dbReference type="Gene3D" id="3.20.20.20">
    <property type="entry name" value="Dihydropteroate synthase-like"/>
    <property type="match status" value="1"/>
</dbReference>
<proteinExistence type="inferred from homology"/>
<evidence type="ECO:0000256" key="3">
    <source>
        <dbReference type="ARBA" id="ARBA00004763"/>
    </source>
</evidence>
<dbReference type="CDD" id="cd00739">
    <property type="entry name" value="DHPS"/>
    <property type="match status" value="1"/>
</dbReference>
<comment type="cofactor">
    <cofactor evidence="2">
        <name>Mg(2+)</name>
        <dbReference type="ChEBI" id="CHEBI:18420"/>
    </cofactor>
</comment>
<comment type="catalytic activity">
    <reaction evidence="1">
        <text>(7,8-dihydropterin-6-yl)methyl diphosphate + 4-aminobenzoate = 7,8-dihydropteroate + diphosphate</text>
        <dbReference type="Rhea" id="RHEA:19949"/>
        <dbReference type="ChEBI" id="CHEBI:17836"/>
        <dbReference type="ChEBI" id="CHEBI:17839"/>
        <dbReference type="ChEBI" id="CHEBI:33019"/>
        <dbReference type="ChEBI" id="CHEBI:72950"/>
        <dbReference type="EC" id="2.5.1.15"/>
    </reaction>
</comment>
<dbReference type="InterPro" id="IPR006390">
    <property type="entry name" value="DHP_synth_dom"/>
</dbReference>
<dbReference type="EMBL" id="JAEKNR010000151">
    <property type="protein sequence ID" value="MBJ7599406.1"/>
    <property type="molecule type" value="Genomic_DNA"/>
</dbReference>
<keyword evidence="8" id="KW-0460">Magnesium</keyword>
<reference evidence="11" key="1">
    <citation type="submission" date="2020-10" db="EMBL/GenBank/DDBJ databases">
        <title>Ca. Dormibacterota MAGs.</title>
        <authorList>
            <person name="Montgomery K."/>
        </authorList>
    </citation>
    <scope>NUCLEOTIDE SEQUENCE [LARGE SCALE GENOMIC DNA]</scope>
    <source>
        <strain evidence="11">SC8812_S17_10</strain>
    </source>
</reference>
<keyword evidence="12" id="KW-1185">Reference proteome</keyword>
<sequence length="251" mass="25991">MGIVNVTPDSFSGDGVTDPARAVERGLAMAAAGADTVDVGGESTRPGHTPVPVAEEIARVVPVVAGLAKAGVSVSVDTSKLEVAEAAADAGAGMVNDVWGLRRSPGIARLAAARGLGLVLMHNQDGHEYQADLVETVKAVLAQSVRTALEAGIPAERVIVDPGIGFGKTAEQNLVVLRRLEELTELGQPVLVGASRKSFLGRLFGQEMETRVWGTAAVVAAAVLRGAAWVRVHDVPEMTAVARVAEGLRRD</sequence>
<evidence type="ECO:0000256" key="6">
    <source>
        <dbReference type="ARBA" id="ARBA00022679"/>
    </source>
</evidence>
<evidence type="ECO:0000256" key="9">
    <source>
        <dbReference type="ARBA" id="ARBA00022909"/>
    </source>
</evidence>
<comment type="similarity">
    <text evidence="4">Belongs to the DHPS family.</text>
</comment>
<name>A0A934N8C6_9BACT</name>
<evidence type="ECO:0000256" key="1">
    <source>
        <dbReference type="ARBA" id="ARBA00000012"/>
    </source>
</evidence>
<evidence type="ECO:0000256" key="2">
    <source>
        <dbReference type="ARBA" id="ARBA00001946"/>
    </source>
</evidence>
<dbReference type="SUPFAM" id="SSF51717">
    <property type="entry name" value="Dihydropteroate synthetase-like"/>
    <property type="match status" value="1"/>
</dbReference>
<keyword evidence="7" id="KW-0479">Metal-binding</keyword>
<dbReference type="GO" id="GO:0004156">
    <property type="term" value="F:dihydropteroate synthase activity"/>
    <property type="evidence" value="ECO:0007669"/>
    <property type="project" value="UniProtKB-EC"/>
</dbReference>
<comment type="caution">
    <text evidence="11">The sequence shown here is derived from an EMBL/GenBank/DDBJ whole genome shotgun (WGS) entry which is preliminary data.</text>
</comment>
<evidence type="ECO:0000256" key="5">
    <source>
        <dbReference type="ARBA" id="ARBA00012458"/>
    </source>
</evidence>
<dbReference type="AlphaFoldDB" id="A0A934N8C6"/>
<dbReference type="GO" id="GO:0046872">
    <property type="term" value="F:metal ion binding"/>
    <property type="evidence" value="ECO:0007669"/>
    <property type="project" value="UniProtKB-KW"/>
</dbReference>
<dbReference type="EC" id="2.5.1.15" evidence="5"/>
<accession>A0A934N8C6</accession>
<dbReference type="InterPro" id="IPR045031">
    <property type="entry name" value="DHP_synth-like"/>
</dbReference>